<dbReference type="AlphaFoldDB" id="A0A7C8MH04"/>
<keyword evidence="2" id="KW-0472">Membrane</keyword>
<proteinExistence type="predicted"/>
<keyword evidence="2" id="KW-0812">Transmembrane</keyword>
<feature type="compositionally biased region" description="Low complexity" evidence="1">
    <location>
        <begin position="133"/>
        <end position="142"/>
    </location>
</feature>
<evidence type="ECO:0000313" key="4">
    <source>
        <dbReference type="Proteomes" id="UP000481861"/>
    </source>
</evidence>
<accession>A0A7C8MH04</accession>
<gene>
    <name evidence="3" type="ORF">BDV95DRAFT_589237</name>
</gene>
<sequence>MPSPISHLFVRVRQSSSAVLDRVATSMASGFALFNGDSVQPWVLVCGLILVGTTVWFFKFSQSVKRTKQIGQLSAIPLNPKLQPQRRQDHPPKAKVQPQPKANTTTKTKQHISQDWTGVPTPRTPQPHSSVPTTTATTTTAASAFAKDGNRTGRVSTPDYQTPYAGTATSGYLDDYSQLKLKAPLSFETLQKSGMLNADGTPTKKMMESRNKRISTAASGLSSYESPIASPLAQGGGQDVQMEDDKNDIEHVQDAEAAGEDGLEAAMNRYEEDEGDVGVENFYTRRSARDHYVVSTNGSEILEREMPETSPLKPRRR</sequence>
<feature type="transmembrane region" description="Helical" evidence="2">
    <location>
        <begin position="39"/>
        <end position="58"/>
    </location>
</feature>
<keyword evidence="2" id="KW-1133">Transmembrane helix</keyword>
<feature type="compositionally biased region" description="Polar residues" evidence="1">
    <location>
        <begin position="103"/>
        <end position="116"/>
    </location>
</feature>
<reference evidence="3 4" key="1">
    <citation type="submission" date="2020-01" db="EMBL/GenBank/DDBJ databases">
        <authorList>
            <consortium name="DOE Joint Genome Institute"/>
            <person name="Haridas S."/>
            <person name="Albert R."/>
            <person name="Binder M."/>
            <person name="Bloem J."/>
            <person name="Labutti K."/>
            <person name="Salamov A."/>
            <person name="Andreopoulos B."/>
            <person name="Baker S.E."/>
            <person name="Barry K."/>
            <person name="Bills G."/>
            <person name="Bluhm B.H."/>
            <person name="Cannon C."/>
            <person name="Castanera R."/>
            <person name="Culley D.E."/>
            <person name="Daum C."/>
            <person name="Ezra D."/>
            <person name="Gonzalez J.B."/>
            <person name="Henrissat B."/>
            <person name="Kuo A."/>
            <person name="Liang C."/>
            <person name="Lipzen A."/>
            <person name="Lutzoni F."/>
            <person name="Magnuson J."/>
            <person name="Mondo S."/>
            <person name="Nolan M."/>
            <person name="Ohm R."/>
            <person name="Pangilinan J."/>
            <person name="Park H.-J.H."/>
            <person name="Ramirez L."/>
            <person name="Alfaro M."/>
            <person name="Sun H."/>
            <person name="Tritt A."/>
            <person name="Yoshinaga Y."/>
            <person name="Zwiers L.-H.L."/>
            <person name="Turgeon B.G."/>
            <person name="Goodwin S.B."/>
            <person name="Spatafora J.W."/>
            <person name="Crous P.W."/>
            <person name="Grigoriev I.V."/>
        </authorList>
    </citation>
    <scope>NUCLEOTIDE SEQUENCE [LARGE SCALE GENOMIC DNA]</scope>
    <source>
        <strain evidence="3 4">CBS 611.86</strain>
    </source>
</reference>
<name>A0A7C8MH04_9PLEO</name>
<dbReference type="EMBL" id="JAADJZ010000001">
    <property type="protein sequence ID" value="KAF2878278.1"/>
    <property type="molecule type" value="Genomic_DNA"/>
</dbReference>
<evidence type="ECO:0000256" key="2">
    <source>
        <dbReference type="SAM" id="Phobius"/>
    </source>
</evidence>
<protein>
    <submittedName>
        <fullName evidence="3">Uncharacterized protein</fullName>
    </submittedName>
</protein>
<comment type="caution">
    <text evidence="3">The sequence shown here is derived from an EMBL/GenBank/DDBJ whole genome shotgun (WGS) entry which is preliminary data.</text>
</comment>
<keyword evidence="4" id="KW-1185">Reference proteome</keyword>
<dbReference type="OrthoDB" id="3799024at2759"/>
<evidence type="ECO:0000313" key="3">
    <source>
        <dbReference type="EMBL" id="KAF2878278.1"/>
    </source>
</evidence>
<feature type="region of interest" description="Disordered" evidence="1">
    <location>
        <begin position="298"/>
        <end position="317"/>
    </location>
</feature>
<evidence type="ECO:0000256" key="1">
    <source>
        <dbReference type="SAM" id="MobiDB-lite"/>
    </source>
</evidence>
<dbReference type="Proteomes" id="UP000481861">
    <property type="component" value="Unassembled WGS sequence"/>
</dbReference>
<feature type="region of interest" description="Disordered" evidence="1">
    <location>
        <begin position="75"/>
        <end position="162"/>
    </location>
</feature>
<organism evidence="3 4">
    <name type="scientific">Massariosphaeria phaeospora</name>
    <dbReference type="NCBI Taxonomy" id="100035"/>
    <lineage>
        <taxon>Eukaryota</taxon>
        <taxon>Fungi</taxon>
        <taxon>Dikarya</taxon>
        <taxon>Ascomycota</taxon>
        <taxon>Pezizomycotina</taxon>
        <taxon>Dothideomycetes</taxon>
        <taxon>Pleosporomycetidae</taxon>
        <taxon>Pleosporales</taxon>
        <taxon>Pleosporales incertae sedis</taxon>
        <taxon>Massariosphaeria</taxon>
    </lineage>
</organism>